<dbReference type="AlphaFoldDB" id="A0A7D4UMI4"/>
<evidence type="ECO:0000313" key="1">
    <source>
        <dbReference type="EMBL" id="QKJ28260.1"/>
    </source>
</evidence>
<dbReference type="KEGG" id="mmab:HQ865_00285"/>
<dbReference type="Proteomes" id="UP000505355">
    <property type="component" value="Chromosome"/>
</dbReference>
<gene>
    <name evidence="1" type="ORF">HQ865_00285</name>
</gene>
<sequence length="553" mass="56961">MKRFITKYYFLPAIALLTLVSVVAVRCKKPTDGININVNTSNLFHYTALVQIVDPSGNVPNGLSVALTGANAAAIYGIDGRKALSAPAGIISIAVHPKMEPTATSPLKFNLVVTGAGYLPLTIPVTISTSQPNQVIKANILNLVVPTAGVATTTTTSNTVAAGTVTAPITIATTPSGGPEATSVTIPAGTKLQDAAGNTVAGNSVALNVNNFNTSQQTAVNLFPGGSLAAANISGGTSSSGVFMPAGFANVTMTVNGTEIKKFSSPINITMTLDPAYKNPSTGTLIAPGQTMGLYSYDTGTGQWQFETNVTVGGTAAAPTVTFTTSHLTVFSIGALQVALNRLTLSFIASWLTTDVVANIRVIAAVTNGPAYNIYDQTASIDLTNLTVNIDGQIPTPTATNSISLTFLSSTGTILATATVAPGTTSLTVTLASPPLGPITDLFLQLDCAGAGSSKVGIFTPPDFYLLYKPTGAPVTSYQILGQVQGGHLITQQLLATQNYDFKASLNQSVKEVINHNISENTSANQTVGGSFNGTKVPTQNKLDIQSLCNTLP</sequence>
<proteinExistence type="predicted"/>
<keyword evidence="2" id="KW-1185">Reference proteome</keyword>
<evidence type="ECO:0000313" key="2">
    <source>
        <dbReference type="Proteomes" id="UP000505355"/>
    </source>
</evidence>
<organism evidence="1 2">
    <name type="scientific">Mucilaginibacter mali</name>
    <dbReference type="NCBI Taxonomy" id="2740462"/>
    <lineage>
        <taxon>Bacteria</taxon>
        <taxon>Pseudomonadati</taxon>
        <taxon>Bacteroidota</taxon>
        <taxon>Sphingobacteriia</taxon>
        <taxon>Sphingobacteriales</taxon>
        <taxon>Sphingobacteriaceae</taxon>
        <taxon>Mucilaginibacter</taxon>
    </lineage>
</organism>
<name>A0A7D4UMI4_9SPHI</name>
<dbReference type="EMBL" id="CP054139">
    <property type="protein sequence ID" value="QKJ28260.1"/>
    <property type="molecule type" value="Genomic_DNA"/>
</dbReference>
<accession>A0A7D4UMI4</accession>
<reference evidence="1 2" key="1">
    <citation type="submission" date="2020-05" db="EMBL/GenBank/DDBJ databases">
        <title>Mucilaginibacter mali sp. nov.</title>
        <authorList>
            <person name="Kim H.S."/>
            <person name="Lee K.C."/>
            <person name="Suh M.K."/>
            <person name="Kim J.-S."/>
            <person name="Han K.-I."/>
            <person name="Eom M.K."/>
            <person name="Shin Y.K."/>
            <person name="Lee J.-S."/>
        </authorList>
    </citation>
    <scope>NUCLEOTIDE SEQUENCE [LARGE SCALE GENOMIC DNA]</scope>
    <source>
        <strain evidence="1 2">G2-14</strain>
    </source>
</reference>
<dbReference type="RefSeq" id="WP_173412962.1">
    <property type="nucleotide sequence ID" value="NZ_CP054139.1"/>
</dbReference>
<protein>
    <submittedName>
        <fullName evidence="1">Uncharacterized protein</fullName>
    </submittedName>
</protein>